<dbReference type="RefSeq" id="WP_149161637.1">
    <property type="nucleotide sequence ID" value="NZ_CP043505.1"/>
</dbReference>
<evidence type="ECO:0000313" key="2">
    <source>
        <dbReference type="EMBL" id="QEO15624.1"/>
    </source>
</evidence>
<evidence type="ECO:0000256" key="1">
    <source>
        <dbReference type="SAM" id="MobiDB-lite"/>
    </source>
</evidence>
<evidence type="ECO:0000313" key="3">
    <source>
        <dbReference type="Proteomes" id="UP000324678"/>
    </source>
</evidence>
<feature type="compositionally biased region" description="Basic and acidic residues" evidence="1">
    <location>
        <begin position="1"/>
        <end position="20"/>
    </location>
</feature>
<dbReference type="EMBL" id="CP043505">
    <property type="protein sequence ID" value="QEO15624.1"/>
    <property type="molecule type" value="Genomic_DNA"/>
</dbReference>
<feature type="compositionally biased region" description="Basic and acidic residues" evidence="1">
    <location>
        <begin position="57"/>
        <end position="68"/>
    </location>
</feature>
<gene>
    <name evidence="2" type="ORF">FLP10_15190</name>
</gene>
<name>A0A5C1YHG2_9MICO</name>
<reference evidence="2 3" key="1">
    <citation type="submission" date="2019-09" db="EMBL/GenBank/DDBJ databases">
        <title>Genome sequencing of strain KACC 19306.</title>
        <authorList>
            <person name="Heo J."/>
            <person name="Kim S.-J."/>
            <person name="Kim J.-S."/>
            <person name="Hong S.-B."/>
            <person name="Kwon S.-W."/>
        </authorList>
    </citation>
    <scope>NUCLEOTIDE SEQUENCE [LARGE SCALE GENOMIC DNA]</scope>
    <source>
        <strain evidence="2 3">KACC 19306</strain>
    </source>
</reference>
<accession>A0A5C1YHG2</accession>
<proteinExistence type="predicted"/>
<organism evidence="2 3">
    <name type="scientific">Agromyces intestinalis</name>
    <dbReference type="NCBI Taxonomy" id="2592652"/>
    <lineage>
        <taxon>Bacteria</taxon>
        <taxon>Bacillati</taxon>
        <taxon>Actinomycetota</taxon>
        <taxon>Actinomycetes</taxon>
        <taxon>Micrococcales</taxon>
        <taxon>Microbacteriaceae</taxon>
        <taxon>Agromyces</taxon>
    </lineage>
</organism>
<feature type="region of interest" description="Disordered" evidence="1">
    <location>
        <begin position="1"/>
        <end position="76"/>
    </location>
</feature>
<feature type="compositionally biased region" description="Basic and acidic residues" evidence="1">
    <location>
        <begin position="30"/>
        <end position="41"/>
    </location>
</feature>
<protein>
    <submittedName>
        <fullName evidence="2">Uncharacterized protein</fullName>
    </submittedName>
</protein>
<dbReference type="AlphaFoldDB" id="A0A5C1YHG2"/>
<dbReference type="KEGG" id="ail:FLP10_15190"/>
<sequence length="76" mass="8258">MGRHDQGDGAERGEAERDAEPGNAQPENAAAERAHRTDRWTQARGGHWHGANPSTETSDRETANHTDGETPLAEND</sequence>
<keyword evidence="3" id="KW-1185">Reference proteome</keyword>
<dbReference type="Proteomes" id="UP000324678">
    <property type="component" value="Chromosome"/>
</dbReference>